<comment type="similarity">
    <text evidence="1">Belongs to the LacAB/RpiB family.</text>
</comment>
<reference evidence="2 3" key="1">
    <citation type="journal article" date="2016" name="Nat. Commun.">
        <title>Thousands of microbial genomes shed light on interconnected biogeochemical processes in an aquifer system.</title>
        <authorList>
            <person name="Anantharaman K."/>
            <person name="Brown C.T."/>
            <person name="Hug L.A."/>
            <person name="Sharon I."/>
            <person name="Castelle C.J."/>
            <person name="Probst A.J."/>
            <person name="Thomas B.C."/>
            <person name="Singh A."/>
            <person name="Wilkins M.J."/>
            <person name="Karaoz U."/>
            <person name="Brodie E.L."/>
            <person name="Williams K.H."/>
            <person name="Hubbard S.S."/>
            <person name="Banfield J.F."/>
        </authorList>
    </citation>
    <scope>NUCLEOTIDE SEQUENCE [LARGE SCALE GENOMIC DNA]</scope>
</reference>
<dbReference type="EMBL" id="MHVH01000005">
    <property type="protein sequence ID" value="OHA90315.1"/>
    <property type="molecule type" value="Genomic_DNA"/>
</dbReference>
<comment type="caution">
    <text evidence="2">The sequence shown here is derived from an EMBL/GenBank/DDBJ whole genome shotgun (WGS) entry which is preliminary data.</text>
</comment>
<dbReference type="Gene3D" id="3.40.1400.10">
    <property type="entry name" value="Sugar-phosphate isomerase, RpiB/LacA/LacB"/>
    <property type="match status" value="1"/>
</dbReference>
<evidence type="ECO:0000313" key="3">
    <source>
        <dbReference type="Proteomes" id="UP000178107"/>
    </source>
</evidence>
<proteinExistence type="inferred from homology"/>
<accession>A0A1G2SZ93</accession>
<gene>
    <name evidence="2" type="ORF">A2838_01805</name>
</gene>
<dbReference type="PANTHER" id="PTHR30345:SF0">
    <property type="entry name" value="DNA DAMAGE-REPAIR_TOLERATION PROTEIN DRT102"/>
    <property type="match status" value="1"/>
</dbReference>
<dbReference type="Proteomes" id="UP000178107">
    <property type="component" value="Unassembled WGS sequence"/>
</dbReference>
<dbReference type="GO" id="GO:0004751">
    <property type="term" value="F:ribose-5-phosphate isomerase activity"/>
    <property type="evidence" value="ECO:0007669"/>
    <property type="project" value="TreeGrafter"/>
</dbReference>
<keyword evidence="2" id="KW-0413">Isomerase</keyword>
<dbReference type="PIRSF" id="PIRSF005384">
    <property type="entry name" value="RpiB_LacA_B"/>
    <property type="match status" value="1"/>
</dbReference>
<protein>
    <submittedName>
        <fullName evidence="2">Ribose-5-phosphate isomerase</fullName>
    </submittedName>
</protein>
<dbReference type="NCBIfam" id="NF004051">
    <property type="entry name" value="PRK05571.1"/>
    <property type="match status" value="1"/>
</dbReference>
<dbReference type="GO" id="GO:0019316">
    <property type="term" value="P:D-allose catabolic process"/>
    <property type="evidence" value="ECO:0007669"/>
    <property type="project" value="TreeGrafter"/>
</dbReference>
<dbReference type="InterPro" id="IPR003500">
    <property type="entry name" value="RpiB_LacA_LacB"/>
</dbReference>
<dbReference type="Pfam" id="PF02502">
    <property type="entry name" value="LacAB_rpiB"/>
    <property type="match status" value="1"/>
</dbReference>
<dbReference type="NCBIfam" id="TIGR00689">
    <property type="entry name" value="rpiB_lacA_lacB"/>
    <property type="match status" value="1"/>
</dbReference>
<sequence length="147" mass="16470">MTKIYIGSDHAGFELKAKLIEYLKVLGHEIEDKGAFSLNPNDDYPDFMKPVAQAVANELESRGIVIGMSGQGEAMCANRFKNVRAAVYYGGSIEIVRLSREHNDANILSLGARFIEANEALETVKLWLETPFSGDERHVRRITKLDR</sequence>
<organism evidence="2 3">
    <name type="scientific">Candidatus Zambryskibacteria bacterium RIFCSPHIGHO2_01_FULL_46_25</name>
    <dbReference type="NCBI Taxonomy" id="1802738"/>
    <lineage>
        <taxon>Bacteria</taxon>
        <taxon>Candidatus Zambryskiibacteriota</taxon>
    </lineage>
</organism>
<dbReference type="AlphaFoldDB" id="A0A1G2SZ93"/>
<evidence type="ECO:0000256" key="1">
    <source>
        <dbReference type="ARBA" id="ARBA00008754"/>
    </source>
</evidence>
<dbReference type="PANTHER" id="PTHR30345">
    <property type="entry name" value="RIBOSE-5-PHOSPHATE ISOMERASE B"/>
    <property type="match status" value="1"/>
</dbReference>
<evidence type="ECO:0000313" key="2">
    <source>
        <dbReference type="EMBL" id="OHA90315.1"/>
    </source>
</evidence>
<dbReference type="SUPFAM" id="SSF89623">
    <property type="entry name" value="Ribose/Galactose isomerase RpiB/AlsB"/>
    <property type="match status" value="1"/>
</dbReference>
<name>A0A1G2SZ93_9BACT</name>
<dbReference type="InterPro" id="IPR036569">
    <property type="entry name" value="RpiB_LacA_LacB_sf"/>
</dbReference>
<dbReference type="GO" id="GO:0009052">
    <property type="term" value="P:pentose-phosphate shunt, non-oxidative branch"/>
    <property type="evidence" value="ECO:0007669"/>
    <property type="project" value="TreeGrafter"/>
</dbReference>